<reference evidence="2" key="1">
    <citation type="journal article" date="2022" name="Nat. Commun.">
        <title>Chromosome evolution and the genetic basis of agronomically important traits in greater yam.</title>
        <authorList>
            <person name="Bredeson J.V."/>
            <person name="Lyons J.B."/>
            <person name="Oniyinde I.O."/>
            <person name="Okereke N.R."/>
            <person name="Kolade O."/>
            <person name="Nnabue I."/>
            <person name="Nwadili C.O."/>
            <person name="Hribova E."/>
            <person name="Parker M."/>
            <person name="Nwogha J."/>
            <person name="Shu S."/>
            <person name="Carlson J."/>
            <person name="Kariba R."/>
            <person name="Muthemba S."/>
            <person name="Knop K."/>
            <person name="Barton G.J."/>
            <person name="Sherwood A.V."/>
            <person name="Lopez-Montes A."/>
            <person name="Asiedu R."/>
            <person name="Jamnadass R."/>
            <person name="Muchugi A."/>
            <person name="Goodstein D."/>
            <person name="Egesi C.N."/>
            <person name="Featherston J."/>
            <person name="Asfaw A."/>
            <person name="Simpson G.G."/>
            <person name="Dolezel J."/>
            <person name="Hendre P.S."/>
            <person name="Van Deynze A."/>
            <person name="Kumar P.L."/>
            <person name="Obidiegwu J.E."/>
            <person name="Bhattacharjee R."/>
            <person name="Rokhsar D.S."/>
        </authorList>
    </citation>
    <scope>NUCLEOTIDE SEQUENCE [LARGE SCALE GENOMIC DNA]</scope>
    <source>
        <strain evidence="2">cv. TDa95/00328</strain>
    </source>
</reference>
<dbReference type="EC" id="2.7.11.1" evidence="1"/>
<evidence type="ECO:0000313" key="2">
    <source>
        <dbReference type="Proteomes" id="UP000827976"/>
    </source>
</evidence>
<keyword evidence="1" id="KW-0723">Serine/threonine-protein kinase</keyword>
<keyword evidence="1" id="KW-0808">Transferase</keyword>
<sequence>MDFPAPYRRTSALCETSTVSSSETTGSPASSPTPSFSLSGLVRLDLSENNFSGRISPGFNNFTVIRTLLLQNNSFSGEMPEMSFSRLKSFDISYNNLNGSIPRGMSSQPASSFLGMSLCGGPLRSCQNETSPTPSPSPSPSPPPPIASSPSPPTSNRTSGGSSSSSNLSGGAIAGIAVGSAAGVLLLLALLIVFCNRRRRPSSEPPVSVAAATAARPATSAPAVAKNPAPAPAVAGAAAVEKRLVFVGGQEMGFDLEDLLRASAEVLGKGTIGTTYKAVLEKGQVVAVKRLRDVGVDEKEFRESMEAIGELDHENVVKLRAYYYSRDEKLLVYEFMPLGSLSSFLQGNKSSSQAPLNWSERCSIALSAARGIEYIHSKGSKSSHGGIKSSNVLLGRDNEAQLSDNGLAQLITPTENLISGYTAPEVTDTLRITQKSDVYSFGVLLLELISGKAPSQEVHKSKGGAADLPGWVQTVAPENWRSDVFDTELQKYQDVEEEIVQLLQLGVECASQYQHQRPLMSEVVARIEAIHGSKTLMSEQQQEQQQEEDSVDP</sequence>
<dbReference type="Proteomes" id="UP000827976">
    <property type="component" value="Chromosome 5"/>
</dbReference>
<organism evidence="1 2">
    <name type="scientific">Dioscorea alata</name>
    <name type="common">Purple yam</name>
    <dbReference type="NCBI Taxonomy" id="55571"/>
    <lineage>
        <taxon>Eukaryota</taxon>
        <taxon>Viridiplantae</taxon>
        <taxon>Streptophyta</taxon>
        <taxon>Embryophyta</taxon>
        <taxon>Tracheophyta</taxon>
        <taxon>Spermatophyta</taxon>
        <taxon>Magnoliopsida</taxon>
        <taxon>Liliopsida</taxon>
        <taxon>Dioscoreales</taxon>
        <taxon>Dioscoreaceae</taxon>
        <taxon>Dioscorea</taxon>
    </lineage>
</organism>
<evidence type="ECO:0000313" key="1">
    <source>
        <dbReference type="EMBL" id="KAH7683466.1"/>
    </source>
</evidence>
<keyword evidence="2" id="KW-1185">Reference proteome</keyword>
<name>A0ACB7W791_DIOAL</name>
<dbReference type="EMBL" id="CM037015">
    <property type="protein sequence ID" value="KAH7683466.1"/>
    <property type="molecule type" value="Genomic_DNA"/>
</dbReference>
<proteinExistence type="predicted"/>
<comment type="caution">
    <text evidence="1">The sequence shown here is derived from an EMBL/GenBank/DDBJ whole genome shotgun (WGS) entry which is preliminary data.</text>
</comment>
<gene>
    <name evidence="1" type="ORF">IHE45_05G185700</name>
</gene>
<keyword evidence="1" id="KW-0418">Kinase</keyword>
<accession>A0ACB7W791</accession>
<protein>
    <submittedName>
        <fullName evidence="1">Non-specific serine/threonine protein kinase protein</fullName>
        <ecNumber evidence="1">2.7.11.1</ecNumber>
    </submittedName>
</protein>